<dbReference type="SFLD" id="SFLDS00029">
    <property type="entry name" value="Radical_SAM"/>
    <property type="match status" value="1"/>
</dbReference>
<protein>
    <submittedName>
        <fullName evidence="7">Radical SAM domain protein</fullName>
    </submittedName>
</protein>
<keyword evidence="2" id="KW-0949">S-adenosyl-L-methionine</keyword>
<dbReference type="GO" id="GO:0006783">
    <property type="term" value="P:heme biosynthetic process"/>
    <property type="evidence" value="ECO:0007669"/>
    <property type="project" value="TreeGrafter"/>
</dbReference>
<comment type="caution">
    <text evidence="7">The sequence shown here is derived from an EMBL/GenBank/DDBJ whole genome shotgun (WGS) entry which is preliminary data.</text>
</comment>
<dbReference type="CDD" id="cd01335">
    <property type="entry name" value="Radical_SAM"/>
    <property type="match status" value="1"/>
</dbReference>
<dbReference type="Gene3D" id="3.20.20.70">
    <property type="entry name" value="Aldolase class I"/>
    <property type="match status" value="1"/>
</dbReference>
<dbReference type="Pfam" id="PF04055">
    <property type="entry name" value="Radical_SAM"/>
    <property type="match status" value="1"/>
</dbReference>
<evidence type="ECO:0000256" key="3">
    <source>
        <dbReference type="ARBA" id="ARBA00022723"/>
    </source>
</evidence>
<evidence type="ECO:0000313" key="7">
    <source>
        <dbReference type="EMBL" id="ERJ63888.1"/>
    </source>
</evidence>
<evidence type="ECO:0000256" key="4">
    <source>
        <dbReference type="ARBA" id="ARBA00023004"/>
    </source>
</evidence>
<evidence type="ECO:0000259" key="6">
    <source>
        <dbReference type="Pfam" id="PF04055"/>
    </source>
</evidence>
<gene>
    <name evidence="7" type="ORF">HMPREF1555_02162</name>
</gene>
<evidence type="ECO:0000313" key="8">
    <source>
        <dbReference type="Proteomes" id="UP000016630"/>
    </source>
</evidence>
<reference evidence="7 8" key="1">
    <citation type="submission" date="2013-06" db="EMBL/GenBank/DDBJ databases">
        <authorList>
            <person name="Weinstock G."/>
            <person name="Sodergren E."/>
            <person name="Lobos E.A."/>
            <person name="Fulton L."/>
            <person name="Fulton R."/>
            <person name="Courtney L."/>
            <person name="Fronick C."/>
            <person name="O'Laughlin M."/>
            <person name="Godfrey J."/>
            <person name="Wilson R.M."/>
            <person name="Miner T."/>
            <person name="Farmer C."/>
            <person name="Delehaunty K."/>
            <person name="Cordes M."/>
            <person name="Minx P."/>
            <person name="Tomlinson C."/>
            <person name="Chen J."/>
            <person name="Wollam A."/>
            <person name="Pepin K.H."/>
            <person name="Bhonagiri V."/>
            <person name="Zhang X."/>
            <person name="Warren W."/>
            <person name="Mitreva M."/>
            <person name="Mardis E.R."/>
            <person name="Wilson R.K."/>
        </authorList>
    </citation>
    <scope>NUCLEOTIDE SEQUENCE [LARGE SCALE GENOMIC DNA]</scope>
    <source>
        <strain evidence="7 8">F0570</strain>
    </source>
</reference>
<dbReference type="GO" id="GO:0046872">
    <property type="term" value="F:metal ion binding"/>
    <property type="evidence" value="ECO:0007669"/>
    <property type="project" value="UniProtKB-KW"/>
</dbReference>
<dbReference type="InterPro" id="IPR050377">
    <property type="entry name" value="Radical_SAM_PqqE_MftC-like"/>
</dbReference>
<dbReference type="InterPro" id="IPR007197">
    <property type="entry name" value="rSAM"/>
</dbReference>
<keyword evidence="5" id="KW-0411">Iron-sulfur</keyword>
<dbReference type="GO" id="GO:0051536">
    <property type="term" value="F:iron-sulfur cluster binding"/>
    <property type="evidence" value="ECO:0007669"/>
    <property type="project" value="UniProtKB-KW"/>
</dbReference>
<keyword evidence="3" id="KW-0479">Metal-binding</keyword>
<dbReference type="PANTHER" id="PTHR11228">
    <property type="entry name" value="RADICAL SAM DOMAIN PROTEIN"/>
    <property type="match status" value="1"/>
</dbReference>
<dbReference type="AlphaFoldDB" id="A0A0E2M2F5"/>
<dbReference type="GO" id="GO:0003824">
    <property type="term" value="F:catalytic activity"/>
    <property type="evidence" value="ECO:0007669"/>
    <property type="project" value="InterPro"/>
</dbReference>
<dbReference type="SFLD" id="SFLDG01067">
    <property type="entry name" value="SPASM/twitch_domain_containing"/>
    <property type="match status" value="1"/>
</dbReference>
<dbReference type="Proteomes" id="UP000016630">
    <property type="component" value="Unassembled WGS sequence"/>
</dbReference>
<sequence>MKYNRYVHIVPLDESHHVIFNGLTKDFLPIKNKYLDSYILIMKEPNKYYSTHKTLIEKLLNSGFILEDNFNERDILVNERYEYVNAPEYKTSIIPTFECNYKCWYCIQKRELPHSTEIKSDLIIRHVKKYLIENNIRSYVLSWFGGEPLMKPDVIDFITQELKHFCNQYGIYFSAAVTSNGALLTKEVITMLKKNSVNYYQIAIDGDLPNHDKVKFDELNSSSFGLILTNVSNLLKINPEAKVVLRLNYTMKMLESERFMDDLNRYLSLDLRKRLSIDLQRVWQIKEETIPIEKLKNFQQRLSDSGYILNTDHVFSMCYVEKKHYNMIYYNGGVEKCDKRSINNLRGFLDNKGNIVWREKPIFHSYDLFDDNCICGNCVYYPLCYCGCPVAREEEKIVDNKIICGHYGDYSIFKLRIQDYCWRVILNNKVIL</sequence>
<accession>A0A0E2M2F5</accession>
<dbReference type="InterPro" id="IPR058240">
    <property type="entry name" value="rSAM_sf"/>
</dbReference>
<evidence type="ECO:0000256" key="5">
    <source>
        <dbReference type="ARBA" id="ARBA00023014"/>
    </source>
</evidence>
<dbReference type="InterPro" id="IPR013785">
    <property type="entry name" value="Aldolase_TIM"/>
</dbReference>
<dbReference type="UniPathway" id="UPA00782"/>
<name>A0A0E2M2F5_PORGN</name>
<organism evidence="7 8">
    <name type="scientific">Porphyromonas gingivalis F0570</name>
    <dbReference type="NCBI Taxonomy" id="1227271"/>
    <lineage>
        <taxon>Bacteria</taxon>
        <taxon>Pseudomonadati</taxon>
        <taxon>Bacteroidota</taxon>
        <taxon>Bacteroidia</taxon>
        <taxon>Bacteroidales</taxon>
        <taxon>Porphyromonadaceae</taxon>
        <taxon>Porphyromonas</taxon>
    </lineage>
</organism>
<keyword evidence="4" id="KW-0408">Iron</keyword>
<dbReference type="EMBL" id="AWUW01000146">
    <property type="protein sequence ID" value="ERJ63888.1"/>
    <property type="molecule type" value="Genomic_DNA"/>
</dbReference>
<proteinExistence type="predicted"/>
<dbReference type="HOGENOM" id="CLU_009273_3_1_10"/>
<feature type="domain" description="Radical SAM core" evidence="6">
    <location>
        <begin position="93"/>
        <end position="210"/>
    </location>
</feature>
<evidence type="ECO:0000256" key="1">
    <source>
        <dbReference type="ARBA" id="ARBA00001966"/>
    </source>
</evidence>
<comment type="cofactor">
    <cofactor evidence="1">
        <name>[4Fe-4S] cluster</name>
        <dbReference type="ChEBI" id="CHEBI:49883"/>
    </cofactor>
</comment>
<dbReference type="PANTHER" id="PTHR11228:SF7">
    <property type="entry name" value="PQQA PEPTIDE CYCLASE"/>
    <property type="match status" value="1"/>
</dbReference>
<dbReference type="SUPFAM" id="SSF102114">
    <property type="entry name" value="Radical SAM enzymes"/>
    <property type="match status" value="1"/>
</dbReference>
<dbReference type="PATRIC" id="fig|1227271.3.peg.1901"/>
<evidence type="ECO:0000256" key="2">
    <source>
        <dbReference type="ARBA" id="ARBA00022691"/>
    </source>
</evidence>